<dbReference type="EMBL" id="JAAIRM010000015">
    <property type="protein sequence ID" value="NSI19594.1"/>
    <property type="molecule type" value="Genomic_DNA"/>
</dbReference>
<reference evidence="3" key="2">
    <citation type="submission" date="2020-02" db="EMBL/GenBank/DDBJ databases">
        <authorList>
            <person name="Littmann E."/>
            <person name="Sorbara M."/>
        </authorList>
    </citation>
    <scope>NUCLEOTIDE SEQUENCE</scope>
    <source>
        <strain evidence="3">MSK.22.53</strain>
    </source>
</reference>
<reference evidence="3" key="1">
    <citation type="journal article" date="2020" name="Cell Host Microbe">
        <title>Functional and Genomic Variation between Human-Derived Isolates of Lachnospiraceae Reveals Inter- and Intra-Species Diversity.</title>
        <authorList>
            <person name="Sorbara M.T."/>
            <person name="Littmann E.R."/>
            <person name="Fontana E."/>
            <person name="Moody T.U."/>
            <person name="Kohout C.E."/>
            <person name="Gjonbalaj M."/>
            <person name="Eaton V."/>
            <person name="Seok R."/>
            <person name="Leiner I.M."/>
            <person name="Pamer E.G."/>
        </authorList>
    </citation>
    <scope>NUCLEOTIDE SEQUENCE</scope>
    <source>
        <strain evidence="3">MSK.22.53</strain>
    </source>
</reference>
<evidence type="ECO:0000313" key="4">
    <source>
        <dbReference type="Proteomes" id="UP001296643"/>
    </source>
</evidence>
<dbReference type="PANTHER" id="PTHR43300:SF7">
    <property type="entry name" value="UDP-N-ACETYLBACILLOSAMINE N-ACETYLTRANSFERASE"/>
    <property type="match status" value="1"/>
</dbReference>
<dbReference type="RefSeq" id="WP_173900504.1">
    <property type="nucleotide sequence ID" value="NZ_JAAIRM010000015.1"/>
</dbReference>
<dbReference type="InterPro" id="IPR020019">
    <property type="entry name" value="AcTrfase_PglD-like"/>
</dbReference>
<dbReference type="Pfam" id="PF17836">
    <property type="entry name" value="PglD_N"/>
    <property type="match status" value="1"/>
</dbReference>
<evidence type="ECO:0000259" key="2">
    <source>
        <dbReference type="Pfam" id="PF17836"/>
    </source>
</evidence>
<dbReference type="Gene3D" id="3.40.50.20">
    <property type="match status" value="1"/>
</dbReference>
<dbReference type="SUPFAM" id="SSF51161">
    <property type="entry name" value="Trimeric LpxA-like enzymes"/>
    <property type="match status" value="1"/>
</dbReference>
<feature type="binding site" evidence="1">
    <location>
        <position position="139"/>
    </location>
    <ligand>
        <name>acetyl-CoA</name>
        <dbReference type="ChEBI" id="CHEBI:57288"/>
    </ligand>
</feature>
<evidence type="ECO:0000313" key="3">
    <source>
        <dbReference type="EMBL" id="NSI19594.1"/>
    </source>
</evidence>
<sequence>MRLIILGAGGYGKTVADIARQSGKYEQIYFLDDGQEKSDLILGTCAEFLKFADGNTEMYPAFGNNEMRLNWMKKLSDAQIVLPRLIHATAYVSPTAEVEAGTVVLPLAIINTDCRIQSGCIINCGSIVDHGCVIEEGVHISPGTVIKAENRIPRATKIEAGEVVPLRAYPL</sequence>
<name>A0AAJ3KJ07_MEDGN</name>
<proteinExistence type="predicted"/>
<organism evidence="3 4">
    <name type="scientific">Mediterraneibacter gnavus</name>
    <name type="common">Ruminococcus gnavus</name>
    <dbReference type="NCBI Taxonomy" id="33038"/>
    <lineage>
        <taxon>Bacteria</taxon>
        <taxon>Bacillati</taxon>
        <taxon>Bacillota</taxon>
        <taxon>Clostridia</taxon>
        <taxon>Lachnospirales</taxon>
        <taxon>Lachnospiraceae</taxon>
        <taxon>Mediterraneibacter</taxon>
    </lineage>
</organism>
<evidence type="ECO:0000256" key="1">
    <source>
        <dbReference type="PIRSR" id="PIRSR620019-2"/>
    </source>
</evidence>
<dbReference type="InterPro" id="IPR041561">
    <property type="entry name" value="PglD_N"/>
</dbReference>
<dbReference type="Gene3D" id="2.160.10.10">
    <property type="entry name" value="Hexapeptide repeat proteins"/>
    <property type="match status" value="1"/>
</dbReference>
<dbReference type="InterPro" id="IPR050179">
    <property type="entry name" value="Trans_hexapeptide_repeat"/>
</dbReference>
<gene>
    <name evidence="3" type="ORF">G4958_09570</name>
</gene>
<protein>
    <submittedName>
        <fullName evidence="3">Acetyltransferase</fullName>
    </submittedName>
</protein>
<dbReference type="Proteomes" id="UP001296643">
    <property type="component" value="Unassembled WGS sequence"/>
</dbReference>
<dbReference type="CDD" id="cd03360">
    <property type="entry name" value="LbH_AT_putative"/>
    <property type="match status" value="1"/>
</dbReference>
<dbReference type="PANTHER" id="PTHR43300">
    <property type="entry name" value="ACETYLTRANSFERASE"/>
    <property type="match status" value="1"/>
</dbReference>
<dbReference type="AlphaFoldDB" id="A0AAJ3KJ07"/>
<feature type="domain" description="PglD N-terminal" evidence="2">
    <location>
        <begin position="2"/>
        <end position="75"/>
    </location>
</feature>
<dbReference type="InterPro" id="IPR011004">
    <property type="entry name" value="Trimer_LpxA-like_sf"/>
</dbReference>
<accession>A0AAJ3KJ07</accession>
<feature type="binding site" evidence="1">
    <location>
        <position position="63"/>
    </location>
    <ligand>
        <name>substrate</name>
    </ligand>
</feature>
<comment type="caution">
    <text evidence="3">The sequence shown here is derived from an EMBL/GenBank/DDBJ whole genome shotgun (WGS) entry which is preliminary data.</text>
</comment>